<name>A0A7D5P606_9EURY</name>
<evidence type="ECO:0000256" key="5">
    <source>
        <dbReference type="ARBA" id="ARBA00022519"/>
    </source>
</evidence>
<reference evidence="13 14" key="1">
    <citation type="submission" date="2020-07" db="EMBL/GenBank/DDBJ databases">
        <title>Halosimplex pelagicum sp. nov. and Halosimplex rubrum sp. nov., isolated from salted brown alga Laminaria, and emended description of the genus Halosimplex.</title>
        <authorList>
            <person name="Cui H."/>
        </authorList>
    </citation>
    <scope>NUCLEOTIDE SEQUENCE [LARGE SCALE GENOMIC DNA]</scope>
    <source>
        <strain evidence="13 14">R27</strain>
    </source>
</reference>
<accession>A0A7D5P606</accession>
<dbReference type="PIRSF" id="PIRSF006247">
    <property type="entry name" value="TrkH"/>
    <property type="match status" value="1"/>
</dbReference>
<dbReference type="Pfam" id="PF02386">
    <property type="entry name" value="TrkH"/>
    <property type="match status" value="1"/>
</dbReference>
<dbReference type="GO" id="GO:0015379">
    <property type="term" value="F:potassium:chloride symporter activity"/>
    <property type="evidence" value="ECO:0007669"/>
    <property type="project" value="InterPro"/>
</dbReference>
<dbReference type="RefSeq" id="WP_179908104.1">
    <property type="nucleotide sequence ID" value="NZ_CP058910.1"/>
</dbReference>
<keyword evidence="5" id="KW-0997">Cell inner membrane</keyword>
<comment type="similarity">
    <text evidence="2">Belongs to the TrkH potassium transport family.</text>
</comment>
<dbReference type="GeneID" id="56078814"/>
<keyword evidence="7 12" id="KW-0812">Transmembrane</keyword>
<evidence type="ECO:0000256" key="12">
    <source>
        <dbReference type="SAM" id="Phobius"/>
    </source>
</evidence>
<dbReference type="InterPro" id="IPR004772">
    <property type="entry name" value="TrkH"/>
</dbReference>
<dbReference type="PANTHER" id="PTHR32024:SF2">
    <property type="entry name" value="TRK SYSTEM POTASSIUM UPTAKE PROTEIN TRKG-RELATED"/>
    <property type="match status" value="1"/>
</dbReference>
<evidence type="ECO:0000256" key="9">
    <source>
        <dbReference type="ARBA" id="ARBA00022989"/>
    </source>
</evidence>
<dbReference type="GO" id="GO:0005886">
    <property type="term" value="C:plasma membrane"/>
    <property type="evidence" value="ECO:0007669"/>
    <property type="project" value="UniProtKB-SubCell"/>
</dbReference>
<keyword evidence="3" id="KW-0813">Transport</keyword>
<keyword evidence="14" id="KW-1185">Reference proteome</keyword>
<feature type="transmembrane region" description="Helical" evidence="12">
    <location>
        <begin position="188"/>
        <end position="210"/>
    </location>
</feature>
<dbReference type="InterPro" id="IPR003445">
    <property type="entry name" value="Cat_transpt"/>
</dbReference>
<keyword evidence="11 12" id="KW-0472">Membrane</keyword>
<evidence type="ECO:0000256" key="10">
    <source>
        <dbReference type="ARBA" id="ARBA00023065"/>
    </source>
</evidence>
<evidence type="ECO:0000256" key="3">
    <source>
        <dbReference type="ARBA" id="ARBA00022448"/>
    </source>
</evidence>
<evidence type="ECO:0000256" key="11">
    <source>
        <dbReference type="ARBA" id="ARBA00023136"/>
    </source>
</evidence>
<evidence type="ECO:0000313" key="13">
    <source>
        <dbReference type="EMBL" id="QLH78182.1"/>
    </source>
</evidence>
<keyword evidence="8" id="KW-0630">Potassium</keyword>
<evidence type="ECO:0000256" key="6">
    <source>
        <dbReference type="ARBA" id="ARBA00022538"/>
    </source>
</evidence>
<evidence type="ECO:0000256" key="7">
    <source>
        <dbReference type="ARBA" id="ARBA00022692"/>
    </source>
</evidence>
<evidence type="ECO:0000256" key="8">
    <source>
        <dbReference type="ARBA" id="ARBA00022958"/>
    </source>
</evidence>
<feature type="transmembrane region" description="Helical" evidence="12">
    <location>
        <begin position="247"/>
        <end position="265"/>
    </location>
</feature>
<evidence type="ECO:0000256" key="2">
    <source>
        <dbReference type="ARBA" id="ARBA00009137"/>
    </source>
</evidence>
<gene>
    <name evidence="13" type="ORF">HZS55_13085</name>
</gene>
<organism evidence="13 14">
    <name type="scientific">Halosimplex rubrum</name>
    <dbReference type="NCBI Taxonomy" id="869889"/>
    <lineage>
        <taxon>Archaea</taxon>
        <taxon>Methanobacteriati</taxon>
        <taxon>Methanobacteriota</taxon>
        <taxon>Stenosarchaea group</taxon>
        <taxon>Halobacteria</taxon>
        <taxon>Halobacteriales</taxon>
        <taxon>Haloarculaceae</taxon>
        <taxon>Halosimplex</taxon>
    </lineage>
</organism>
<dbReference type="OrthoDB" id="111943at2157"/>
<dbReference type="PANTHER" id="PTHR32024">
    <property type="entry name" value="TRK SYSTEM POTASSIUM UPTAKE PROTEIN TRKG-RELATED"/>
    <property type="match status" value="1"/>
</dbReference>
<dbReference type="KEGG" id="hrr:HZS55_13085"/>
<feature type="transmembrane region" description="Helical" evidence="12">
    <location>
        <begin position="138"/>
        <end position="156"/>
    </location>
</feature>
<proteinExistence type="inferred from homology"/>
<comment type="subcellular location">
    <subcellularLocation>
        <location evidence="1">Cell inner membrane</location>
        <topology evidence="1">Multi-pass membrane protein</topology>
    </subcellularLocation>
</comment>
<feature type="transmembrane region" description="Helical" evidence="12">
    <location>
        <begin position="43"/>
        <end position="61"/>
    </location>
</feature>
<feature type="transmembrane region" description="Helical" evidence="12">
    <location>
        <begin position="406"/>
        <end position="425"/>
    </location>
</feature>
<sequence>MSLVGELRVDWATSLSLVGTVLKALTAPLVGTALVALWYGEPLVPFLATAALTLGAGIALERLDRGDLGLREGFLMVALTWLAIAVVGAVPFLVAGEGSLASPVNALFESTSGITTTGATVVSDFDAHGRSVHLWRSLLQWMGGLGILVIAVAVLSQLSIGGAQLMETESQTQDVNKLTPSIEATARLLGWLYAGLTGLMVATWLAIGAVGLGPEVTLYDAVAHAFTAVSTAGFSPRAESLGAFSPAVQWATIPFMFLGATNFVLLYHLTQGNPSRLGESDEFRFYLAVVLGLTGLTAGFLVASGEFTRIERVIRHSLFQVVSILTTTGYATVDFNGWSPAAKHMLFLAMFSGGMAGSTTCSIKTLRWLVVVKSFRRDLFREIHPDAIRPVRLTGEVVDEDVVRDVYAYVLLSGIIFVLLTVFVVTDAARAGEQVGEFEAMGASAATFLNIGPAFGDAGPYGDYAWFPATTKVAFIVLMWVGRIEIIPVLVLLTPAFWRS</sequence>
<evidence type="ECO:0000256" key="4">
    <source>
        <dbReference type="ARBA" id="ARBA00022475"/>
    </source>
</evidence>
<dbReference type="Proteomes" id="UP000509667">
    <property type="component" value="Chromosome"/>
</dbReference>
<feature type="transmembrane region" description="Helical" evidence="12">
    <location>
        <begin position="285"/>
        <end position="305"/>
    </location>
</feature>
<feature type="transmembrane region" description="Helical" evidence="12">
    <location>
        <begin position="73"/>
        <end position="94"/>
    </location>
</feature>
<keyword evidence="4" id="KW-1003">Cell membrane</keyword>
<feature type="transmembrane region" description="Helical" evidence="12">
    <location>
        <begin position="12"/>
        <end position="37"/>
    </location>
</feature>
<keyword evidence="9 12" id="KW-1133">Transmembrane helix</keyword>
<evidence type="ECO:0000313" key="14">
    <source>
        <dbReference type="Proteomes" id="UP000509667"/>
    </source>
</evidence>
<protein>
    <submittedName>
        <fullName evidence="13">TrkH family potassium uptake protein</fullName>
    </submittedName>
</protein>
<dbReference type="EMBL" id="CP058910">
    <property type="protein sequence ID" value="QLH78182.1"/>
    <property type="molecule type" value="Genomic_DNA"/>
</dbReference>
<dbReference type="AlphaFoldDB" id="A0A7D5P606"/>
<keyword evidence="6" id="KW-0633">Potassium transport</keyword>
<feature type="transmembrane region" description="Helical" evidence="12">
    <location>
        <begin position="345"/>
        <end position="370"/>
    </location>
</feature>
<feature type="transmembrane region" description="Helical" evidence="12">
    <location>
        <begin position="473"/>
        <end position="498"/>
    </location>
</feature>
<evidence type="ECO:0000256" key="1">
    <source>
        <dbReference type="ARBA" id="ARBA00004429"/>
    </source>
</evidence>
<keyword evidence="10" id="KW-0406">Ion transport</keyword>